<dbReference type="GO" id="GO:0043565">
    <property type="term" value="F:sequence-specific DNA binding"/>
    <property type="evidence" value="ECO:0007669"/>
    <property type="project" value="InterPro"/>
</dbReference>
<dbReference type="InterPro" id="IPR009057">
    <property type="entry name" value="Homeodomain-like_sf"/>
</dbReference>
<evidence type="ECO:0000313" key="10">
    <source>
        <dbReference type="Proteomes" id="UP000244677"/>
    </source>
</evidence>
<dbReference type="PANTHER" id="PTHR32071">
    <property type="entry name" value="TRANSCRIPTIONAL REGULATORY PROTEIN"/>
    <property type="match status" value="1"/>
</dbReference>
<evidence type="ECO:0000256" key="6">
    <source>
        <dbReference type="PROSITE-ProRule" id="PRU00169"/>
    </source>
</evidence>
<evidence type="ECO:0000256" key="4">
    <source>
        <dbReference type="ARBA" id="ARBA00023125"/>
    </source>
</evidence>
<evidence type="ECO:0000259" key="7">
    <source>
        <dbReference type="PROSITE" id="PS50045"/>
    </source>
</evidence>
<protein>
    <submittedName>
        <fullName evidence="9">Sigma-54-dependent Fis family transcriptional regulator</fullName>
    </submittedName>
</protein>
<dbReference type="PROSITE" id="PS00675">
    <property type="entry name" value="SIGMA54_INTERACT_1"/>
    <property type="match status" value="1"/>
</dbReference>
<dbReference type="SMART" id="SM00382">
    <property type="entry name" value="AAA"/>
    <property type="match status" value="1"/>
</dbReference>
<dbReference type="SUPFAM" id="SSF52540">
    <property type="entry name" value="P-loop containing nucleoside triphosphate hydrolases"/>
    <property type="match status" value="1"/>
</dbReference>
<dbReference type="InterPro" id="IPR011006">
    <property type="entry name" value="CheY-like_superfamily"/>
</dbReference>
<name>A0A2S1LQT6_9FLAO</name>
<dbReference type="InterPro" id="IPR025662">
    <property type="entry name" value="Sigma_54_int_dom_ATP-bd_1"/>
</dbReference>
<dbReference type="InterPro" id="IPR003593">
    <property type="entry name" value="AAA+_ATPase"/>
</dbReference>
<dbReference type="EMBL" id="CP020919">
    <property type="protein sequence ID" value="AWG26123.1"/>
    <property type="molecule type" value="Genomic_DNA"/>
</dbReference>
<keyword evidence="10" id="KW-1185">Reference proteome</keyword>
<sequence length="451" mass="50158">MKKILIIDDEEKLRALTARIIGLEGFEVLQAGDCKSGLKKMEQQDIAVVLCDVKLPDGSGVDLTATIRQQYPQTEVILLTAYGNIPDGVQAIKNGAFDYIVKGDDNNKIIPLLHRAIEKGSLTQRIAQLEAQLDTKFSFEGVIGTSKRLLEVIDLAKKVAVTDTTVLLTGETGTGKEVFAQAIHQSGNRKQRNFVAINCSAFSHDLLESEMFGHTAGAFTGATKDKKGLFEEADNGTIFLDEVGEMALDLQAKLLRVIENGEFLKVGESKVTKVNVRIITATNRNLAREIEAGHFRQDLYYRLSVFQIQLPALRERVTDIELLAKHFLKFFALKTNKKIKSLSDDFLQLLKLHPWPGNIRELKNVLERSVILETENSLTTDSLPTEIRQLRPDGTDNSTAGTLSAFSLASAEKIHIQKVINYTNGNKTETAKLLNIALTTLYRKLEEYKIS</sequence>
<dbReference type="Gene3D" id="1.10.8.60">
    <property type="match status" value="1"/>
</dbReference>
<evidence type="ECO:0000256" key="1">
    <source>
        <dbReference type="ARBA" id="ARBA00022741"/>
    </source>
</evidence>
<dbReference type="InterPro" id="IPR025943">
    <property type="entry name" value="Sigma_54_int_dom_ATP-bd_2"/>
</dbReference>
<dbReference type="GO" id="GO:0005524">
    <property type="term" value="F:ATP binding"/>
    <property type="evidence" value="ECO:0007669"/>
    <property type="project" value="UniProtKB-KW"/>
</dbReference>
<dbReference type="Pfam" id="PF25601">
    <property type="entry name" value="AAA_lid_14"/>
    <property type="match status" value="1"/>
</dbReference>
<dbReference type="FunFam" id="3.40.50.300:FF:000006">
    <property type="entry name" value="DNA-binding transcriptional regulator NtrC"/>
    <property type="match status" value="1"/>
</dbReference>
<dbReference type="PRINTS" id="PR01590">
    <property type="entry name" value="HTHFIS"/>
</dbReference>
<evidence type="ECO:0000256" key="2">
    <source>
        <dbReference type="ARBA" id="ARBA00022840"/>
    </source>
</evidence>
<organism evidence="9 10">
    <name type="scientific">Flavobacterium kingsejongi</name>
    <dbReference type="NCBI Taxonomy" id="1678728"/>
    <lineage>
        <taxon>Bacteria</taxon>
        <taxon>Pseudomonadati</taxon>
        <taxon>Bacteroidota</taxon>
        <taxon>Flavobacteriia</taxon>
        <taxon>Flavobacteriales</taxon>
        <taxon>Flavobacteriaceae</taxon>
        <taxon>Flavobacterium</taxon>
    </lineage>
</organism>
<dbReference type="KEGG" id="fki:FK004_13240"/>
<dbReference type="PROSITE" id="PS00676">
    <property type="entry name" value="SIGMA54_INTERACT_2"/>
    <property type="match status" value="1"/>
</dbReference>
<dbReference type="GO" id="GO:0000160">
    <property type="term" value="P:phosphorelay signal transduction system"/>
    <property type="evidence" value="ECO:0007669"/>
    <property type="project" value="InterPro"/>
</dbReference>
<dbReference type="SUPFAM" id="SSF46689">
    <property type="entry name" value="Homeodomain-like"/>
    <property type="match status" value="1"/>
</dbReference>
<dbReference type="GO" id="GO:0006355">
    <property type="term" value="P:regulation of DNA-templated transcription"/>
    <property type="evidence" value="ECO:0007669"/>
    <property type="project" value="InterPro"/>
</dbReference>
<evidence type="ECO:0000259" key="8">
    <source>
        <dbReference type="PROSITE" id="PS50110"/>
    </source>
</evidence>
<dbReference type="Gene3D" id="3.40.50.2300">
    <property type="match status" value="1"/>
</dbReference>
<keyword evidence="4" id="KW-0238">DNA-binding</keyword>
<keyword evidence="6" id="KW-0597">Phosphoprotein</keyword>
<keyword evidence="2" id="KW-0067">ATP-binding</keyword>
<dbReference type="InterPro" id="IPR001789">
    <property type="entry name" value="Sig_transdc_resp-reg_receiver"/>
</dbReference>
<dbReference type="Pfam" id="PF00158">
    <property type="entry name" value="Sigma54_activat"/>
    <property type="match status" value="1"/>
</dbReference>
<dbReference type="Gene3D" id="1.10.10.60">
    <property type="entry name" value="Homeodomain-like"/>
    <property type="match status" value="1"/>
</dbReference>
<feature type="domain" description="Response regulatory" evidence="8">
    <location>
        <begin position="3"/>
        <end position="117"/>
    </location>
</feature>
<feature type="domain" description="Sigma-54 factor interaction" evidence="7">
    <location>
        <begin position="142"/>
        <end position="371"/>
    </location>
</feature>
<dbReference type="PROSITE" id="PS00688">
    <property type="entry name" value="SIGMA54_INTERACT_3"/>
    <property type="match status" value="1"/>
</dbReference>
<dbReference type="PROSITE" id="PS50045">
    <property type="entry name" value="SIGMA54_INTERACT_4"/>
    <property type="match status" value="1"/>
</dbReference>
<evidence type="ECO:0000256" key="5">
    <source>
        <dbReference type="ARBA" id="ARBA00023163"/>
    </source>
</evidence>
<dbReference type="SMART" id="SM00448">
    <property type="entry name" value="REC"/>
    <property type="match status" value="1"/>
</dbReference>
<evidence type="ECO:0000256" key="3">
    <source>
        <dbReference type="ARBA" id="ARBA00023015"/>
    </source>
</evidence>
<dbReference type="InterPro" id="IPR002078">
    <property type="entry name" value="Sigma_54_int"/>
</dbReference>
<dbReference type="PANTHER" id="PTHR32071:SF121">
    <property type="entry name" value="SIGMA L-DEPENDENT TRANSCRIPTIONAL REGULATOR YQIR-RELATED"/>
    <property type="match status" value="1"/>
</dbReference>
<keyword evidence="5" id="KW-0804">Transcription</keyword>
<dbReference type="SUPFAM" id="SSF52172">
    <property type="entry name" value="CheY-like"/>
    <property type="match status" value="1"/>
</dbReference>
<dbReference type="Pfam" id="PF02954">
    <property type="entry name" value="HTH_8"/>
    <property type="match status" value="1"/>
</dbReference>
<dbReference type="OrthoDB" id="5401077at2"/>
<dbReference type="AlphaFoldDB" id="A0A2S1LQT6"/>
<dbReference type="InterPro" id="IPR025944">
    <property type="entry name" value="Sigma_54_int_dom_CS"/>
</dbReference>
<dbReference type="InterPro" id="IPR058031">
    <property type="entry name" value="AAA_lid_NorR"/>
</dbReference>
<dbReference type="Pfam" id="PF00072">
    <property type="entry name" value="Response_reg"/>
    <property type="match status" value="1"/>
</dbReference>
<keyword evidence="3" id="KW-0805">Transcription regulation</keyword>
<feature type="modified residue" description="4-aspartylphosphate" evidence="6">
    <location>
        <position position="52"/>
    </location>
</feature>
<dbReference type="Gene3D" id="3.40.50.300">
    <property type="entry name" value="P-loop containing nucleotide triphosphate hydrolases"/>
    <property type="match status" value="1"/>
</dbReference>
<dbReference type="InterPro" id="IPR027417">
    <property type="entry name" value="P-loop_NTPase"/>
</dbReference>
<dbReference type="Proteomes" id="UP000244677">
    <property type="component" value="Chromosome"/>
</dbReference>
<gene>
    <name evidence="9" type="ORF">FK004_13240</name>
</gene>
<dbReference type="RefSeq" id="WP_108737660.1">
    <property type="nucleotide sequence ID" value="NZ_CP020919.1"/>
</dbReference>
<dbReference type="CDD" id="cd00009">
    <property type="entry name" value="AAA"/>
    <property type="match status" value="1"/>
</dbReference>
<proteinExistence type="predicted"/>
<reference evidence="9 10" key="1">
    <citation type="submission" date="2017-04" db="EMBL/GenBank/DDBJ databases">
        <title>Complete genome sequence of Flavobacterium kingsejong AJ004.</title>
        <authorList>
            <person name="Lee P.C."/>
        </authorList>
    </citation>
    <scope>NUCLEOTIDE SEQUENCE [LARGE SCALE GENOMIC DNA]</scope>
    <source>
        <strain evidence="9 10">AJ004</strain>
    </source>
</reference>
<dbReference type="PROSITE" id="PS50110">
    <property type="entry name" value="RESPONSE_REGULATORY"/>
    <property type="match status" value="1"/>
</dbReference>
<keyword evidence="1" id="KW-0547">Nucleotide-binding</keyword>
<evidence type="ECO:0000313" key="9">
    <source>
        <dbReference type="EMBL" id="AWG26123.1"/>
    </source>
</evidence>
<accession>A0A2S1LQT6</accession>
<dbReference type="InterPro" id="IPR002197">
    <property type="entry name" value="HTH_Fis"/>
</dbReference>